<reference evidence="13" key="1">
    <citation type="submission" date="2007-04" db="EMBL/GenBank/DDBJ databases">
        <title>Annotation of Pediculus humanus corporis strain USDA.</title>
        <authorList>
            <person name="Kirkness E."/>
            <person name="Hannick L."/>
            <person name="Hass B."/>
            <person name="Bruggner R."/>
            <person name="Lawson D."/>
            <person name="Bidwell S."/>
            <person name="Joardar V."/>
            <person name="Caler E."/>
            <person name="Walenz B."/>
            <person name="Inman J."/>
            <person name="Schobel S."/>
            <person name="Galinsky K."/>
            <person name="Amedeo P."/>
            <person name="Strausberg R."/>
        </authorList>
    </citation>
    <scope>NUCLEOTIDE SEQUENCE</scope>
    <source>
        <strain evidence="13">USDA</strain>
    </source>
</reference>
<evidence type="ECO:0000256" key="1">
    <source>
        <dbReference type="ARBA" id="ARBA00004123"/>
    </source>
</evidence>
<dbReference type="OMA" id="RFRRIAY"/>
<keyword evidence="2" id="KW-0479">Metal-binding</keyword>
<evidence type="ECO:0000256" key="6">
    <source>
        <dbReference type="ARBA" id="ARBA00023015"/>
    </source>
</evidence>
<evidence type="ECO:0000313" key="15">
    <source>
        <dbReference type="Proteomes" id="UP000009046"/>
    </source>
</evidence>
<dbReference type="AlphaFoldDB" id="E0V925"/>
<dbReference type="RefSeq" id="XP_002422619.1">
    <property type="nucleotide sequence ID" value="XM_002422574.1"/>
</dbReference>
<dbReference type="InParanoid" id="E0V925"/>
<name>E0V925_PEDHC</name>
<dbReference type="Pfam" id="PF00096">
    <property type="entry name" value="zf-C2H2"/>
    <property type="match status" value="2"/>
</dbReference>
<feature type="domain" description="C2H2-type" evidence="12">
    <location>
        <begin position="283"/>
        <end position="310"/>
    </location>
</feature>
<dbReference type="GO" id="GO:0017053">
    <property type="term" value="C:transcription repressor complex"/>
    <property type="evidence" value="ECO:0007669"/>
    <property type="project" value="TreeGrafter"/>
</dbReference>
<keyword evidence="8" id="KW-0804">Transcription</keyword>
<keyword evidence="9" id="KW-0539">Nucleus</keyword>
<proteinExistence type="predicted"/>
<keyword evidence="15" id="KW-1185">Reference proteome</keyword>
<evidence type="ECO:0000256" key="11">
    <source>
        <dbReference type="SAM" id="MobiDB-lite"/>
    </source>
</evidence>
<dbReference type="GO" id="GO:0000978">
    <property type="term" value="F:RNA polymerase II cis-regulatory region sequence-specific DNA binding"/>
    <property type="evidence" value="ECO:0007669"/>
    <property type="project" value="TreeGrafter"/>
</dbReference>
<dbReference type="GeneID" id="8233359"/>
<keyword evidence="3" id="KW-0677">Repeat</keyword>
<dbReference type="PROSITE" id="PS50157">
    <property type="entry name" value="ZINC_FINGER_C2H2_2"/>
    <property type="match status" value="2"/>
</dbReference>
<keyword evidence="4 10" id="KW-0863">Zinc-finger</keyword>
<dbReference type="GO" id="GO:0005634">
    <property type="term" value="C:nucleus"/>
    <property type="evidence" value="ECO:0007669"/>
    <property type="project" value="UniProtKB-SubCell"/>
</dbReference>
<dbReference type="FunFam" id="3.30.160.60:FF:000488">
    <property type="entry name" value="Insulinoma-associated protein 2"/>
    <property type="match status" value="1"/>
</dbReference>
<dbReference type="CTD" id="8233359"/>
<dbReference type="Proteomes" id="UP000009046">
    <property type="component" value="Unassembled WGS sequence"/>
</dbReference>
<feature type="domain" description="C2H2-type" evidence="12">
    <location>
        <begin position="226"/>
        <end position="248"/>
    </location>
</feature>
<evidence type="ECO:0000259" key="12">
    <source>
        <dbReference type="PROSITE" id="PS50157"/>
    </source>
</evidence>
<dbReference type="EnsemblMetazoa" id="PHUM003330-RA">
    <property type="protein sequence ID" value="PHUM003330-PA"/>
    <property type="gene ID" value="PHUM003330"/>
</dbReference>
<feature type="region of interest" description="Disordered" evidence="11">
    <location>
        <begin position="84"/>
        <end position="119"/>
    </location>
</feature>
<gene>
    <name evidence="14" type="primary">8233359</name>
    <name evidence="13" type="ORF">Phum_PHUM003330</name>
</gene>
<reference evidence="14" key="3">
    <citation type="submission" date="2021-02" db="UniProtKB">
        <authorList>
            <consortium name="EnsemblMetazoa"/>
        </authorList>
    </citation>
    <scope>IDENTIFICATION</scope>
    <source>
        <strain evidence="14">USDA</strain>
    </source>
</reference>
<evidence type="ECO:0000256" key="7">
    <source>
        <dbReference type="ARBA" id="ARBA00023125"/>
    </source>
</evidence>
<evidence type="ECO:0000256" key="5">
    <source>
        <dbReference type="ARBA" id="ARBA00022833"/>
    </source>
</evidence>
<dbReference type="GO" id="GO:0001227">
    <property type="term" value="F:DNA-binding transcription repressor activity, RNA polymerase II-specific"/>
    <property type="evidence" value="ECO:0007669"/>
    <property type="project" value="TreeGrafter"/>
</dbReference>
<dbReference type="SMART" id="SM00355">
    <property type="entry name" value="ZnF_C2H2"/>
    <property type="match status" value="3"/>
</dbReference>
<evidence type="ECO:0000256" key="8">
    <source>
        <dbReference type="ARBA" id="ARBA00023163"/>
    </source>
</evidence>
<dbReference type="InterPro" id="IPR036236">
    <property type="entry name" value="Znf_C2H2_sf"/>
</dbReference>
<dbReference type="InterPro" id="IPR013087">
    <property type="entry name" value="Znf_C2H2_type"/>
</dbReference>
<dbReference type="OrthoDB" id="8953942at2759"/>
<evidence type="ECO:0000313" key="14">
    <source>
        <dbReference type="EnsemblMetazoa" id="PHUM003330-PA"/>
    </source>
</evidence>
<dbReference type="SUPFAM" id="SSF57667">
    <property type="entry name" value="beta-beta-alpha zinc fingers"/>
    <property type="match status" value="2"/>
</dbReference>
<dbReference type="PANTHER" id="PTHR15065">
    <property type="entry name" value="INSULINOMA-ASSOCIATED 1"/>
    <property type="match status" value="1"/>
</dbReference>
<reference evidence="13" key="2">
    <citation type="submission" date="2007-04" db="EMBL/GenBank/DDBJ databases">
        <title>The genome of the human body louse.</title>
        <authorList>
            <consortium name="The Human Body Louse Genome Consortium"/>
            <person name="Kirkness E."/>
            <person name="Walenz B."/>
            <person name="Hass B."/>
            <person name="Bruggner R."/>
            <person name="Strausberg R."/>
        </authorList>
    </citation>
    <scope>NUCLEOTIDE SEQUENCE</scope>
    <source>
        <strain evidence="13">USDA</strain>
    </source>
</reference>
<feature type="compositionally biased region" description="Pro residues" evidence="11">
    <location>
        <begin position="88"/>
        <end position="98"/>
    </location>
</feature>
<dbReference type="FunFam" id="3.30.160.60:FF:000145">
    <property type="entry name" value="Zinc finger protein 574"/>
    <property type="match status" value="1"/>
</dbReference>
<evidence type="ECO:0000256" key="9">
    <source>
        <dbReference type="ARBA" id="ARBA00023242"/>
    </source>
</evidence>
<accession>E0V925</accession>
<keyword evidence="6" id="KW-0805">Transcription regulation</keyword>
<dbReference type="KEGG" id="phu:Phum_PHUM003330"/>
<dbReference type="GO" id="GO:0008270">
    <property type="term" value="F:zinc ion binding"/>
    <property type="evidence" value="ECO:0007669"/>
    <property type="project" value="UniProtKB-KW"/>
</dbReference>
<evidence type="ECO:0000256" key="2">
    <source>
        <dbReference type="ARBA" id="ARBA00022723"/>
    </source>
</evidence>
<keyword evidence="5" id="KW-0862">Zinc</keyword>
<evidence type="ECO:0000313" key="13">
    <source>
        <dbReference type="EMBL" id="EEB09881.1"/>
    </source>
</evidence>
<dbReference type="GO" id="GO:0030182">
    <property type="term" value="P:neuron differentiation"/>
    <property type="evidence" value="ECO:0007669"/>
    <property type="project" value="TreeGrafter"/>
</dbReference>
<dbReference type="EMBL" id="DS234988">
    <property type="protein sequence ID" value="EEB09881.1"/>
    <property type="molecule type" value="Genomic_DNA"/>
</dbReference>
<dbReference type="HOGENOM" id="CLU_072681_0_0_1"/>
<dbReference type="GO" id="GO:0010564">
    <property type="term" value="P:regulation of cell cycle process"/>
    <property type="evidence" value="ECO:0007669"/>
    <property type="project" value="TreeGrafter"/>
</dbReference>
<dbReference type="PROSITE" id="PS00028">
    <property type="entry name" value="ZINC_FINGER_C2H2_1"/>
    <property type="match status" value="2"/>
</dbReference>
<dbReference type="STRING" id="121224.E0V925"/>
<dbReference type="InterPro" id="IPR042972">
    <property type="entry name" value="INSM1/2"/>
</dbReference>
<dbReference type="EMBL" id="AAZO01000042">
    <property type="status" value="NOT_ANNOTATED_CDS"/>
    <property type="molecule type" value="Genomic_DNA"/>
</dbReference>
<dbReference type="PANTHER" id="PTHR15065:SF4">
    <property type="entry name" value="LD18634P"/>
    <property type="match status" value="1"/>
</dbReference>
<evidence type="ECO:0000256" key="10">
    <source>
        <dbReference type="PROSITE-ProRule" id="PRU00042"/>
    </source>
</evidence>
<dbReference type="VEuPathDB" id="VectorBase:PHUM003330"/>
<keyword evidence="7" id="KW-0238">DNA-binding</keyword>
<evidence type="ECO:0000256" key="3">
    <source>
        <dbReference type="ARBA" id="ARBA00022737"/>
    </source>
</evidence>
<feature type="region of interest" description="Disordered" evidence="11">
    <location>
        <begin position="258"/>
        <end position="278"/>
    </location>
</feature>
<dbReference type="Gene3D" id="3.30.160.60">
    <property type="entry name" value="Classic Zinc Finger"/>
    <property type="match status" value="2"/>
</dbReference>
<dbReference type="eggNOG" id="KOG3993">
    <property type="taxonomic scope" value="Eukaryota"/>
</dbReference>
<sequence length="331" mass="37768">MPREFTLARHMFSMAHVSQFCKDRNLDFAGSSTINDSSYYPSLFFHNSNSMFAAYKTRDNDFLRYHDLPATDLSTEVALDLSFKPSTPITPPSTPSPSSPSQTKKKEGKFSNCLTPLGQDSNAKKIKLQHKRHKAVRKLNFDEEKTSPVSGTIIRELRDDEPPLVVRKGDIDPAFNLVEVTEEAKAELAKIENKIGDYICRLCKEMYEDAFALAQHRCSRIVHVDYRCPECDKVFNCPANLASHRRWHKPRGVTKNFSSGLNLDKKTSQEEQENSTSDDDIPFACHLCNKRFKRQAYLRKHMETHQNSTELPVPVESFCNFDSNTNIPQPG</sequence>
<comment type="subcellular location">
    <subcellularLocation>
        <location evidence="1">Nucleus</location>
    </subcellularLocation>
</comment>
<evidence type="ECO:0000256" key="4">
    <source>
        <dbReference type="ARBA" id="ARBA00022771"/>
    </source>
</evidence>
<organism>
    <name type="scientific">Pediculus humanus subsp. corporis</name>
    <name type="common">Body louse</name>
    <dbReference type="NCBI Taxonomy" id="121224"/>
    <lineage>
        <taxon>Eukaryota</taxon>
        <taxon>Metazoa</taxon>
        <taxon>Ecdysozoa</taxon>
        <taxon>Arthropoda</taxon>
        <taxon>Hexapoda</taxon>
        <taxon>Insecta</taxon>
        <taxon>Pterygota</taxon>
        <taxon>Neoptera</taxon>
        <taxon>Paraneoptera</taxon>
        <taxon>Psocodea</taxon>
        <taxon>Troctomorpha</taxon>
        <taxon>Phthiraptera</taxon>
        <taxon>Anoplura</taxon>
        <taxon>Pediculidae</taxon>
        <taxon>Pediculus</taxon>
    </lineage>
</organism>
<protein>
    <recommendedName>
        <fullName evidence="12">C2H2-type domain-containing protein</fullName>
    </recommendedName>
</protein>